<dbReference type="PROSITE" id="PS50109">
    <property type="entry name" value="HIS_KIN"/>
    <property type="match status" value="1"/>
</dbReference>
<dbReference type="PROSITE" id="PS50112">
    <property type="entry name" value="PAS"/>
    <property type="match status" value="1"/>
</dbReference>
<dbReference type="InterPro" id="IPR000700">
    <property type="entry name" value="PAS-assoc_C"/>
</dbReference>
<dbReference type="CDD" id="cd00082">
    <property type="entry name" value="HisKA"/>
    <property type="match status" value="1"/>
</dbReference>
<proteinExistence type="predicted"/>
<gene>
    <name evidence="14" type="ORF">MOC_2601</name>
</gene>
<feature type="domain" description="Response regulatory" evidence="11">
    <location>
        <begin position="511"/>
        <end position="620"/>
    </location>
</feature>
<organism evidence="14 15">
    <name type="scientific">Methylobacterium oryzae CBMB20</name>
    <dbReference type="NCBI Taxonomy" id="693986"/>
    <lineage>
        <taxon>Bacteria</taxon>
        <taxon>Pseudomonadati</taxon>
        <taxon>Pseudomonadota</taxon>
        <taxon>Alphaproteobacteria</taxon>
        <taxon>Hyphomicrobiales</taxon>
        <taxon>Methylobacteriaceae</taxon>
        <taxon>Methylobacterium</taxon>
    </lineage>
</organism>
<dbReference type="SUPFAM" id="SSF52172">
    <property type="entry name" value="CheY-like"/>
    <property type="match status" value="2"/>
</dbReference>
<dbReference type="KEGG" id="mor:MOC_2601"/>
<keyword evidence="15" id="KW-1185">Reference proteome</keyword>
<dbReference type="SUPFAM" id="SSF55785">
    <property type="entry name" value="PYP-like sensor domain (PAS domain)"/>
    <property type="match status" value="1"/>
</dbReference>
<dbReference type="InterPro" id="IPR005467">
    <property type="entry name" value="His_kinase_dom"/>
</dbReference>
<dbReference type="InterPro" id="IPR036097">
    <property type="entry name" value="HisK_dim/P_sf"/>
</dbReference>
<feature type="domain" description="Response regulatory" evidence="11">
    <location>
        <begin position="10"/>
        <end position="124"/>
    </location>
</feature>
<dbReference type="InterPro" id="IPR013656">
    <property type="entry name" value="PAS_4"/>
</dbReference>
<dbReference type="AlphaFoldDB" id="A0A089NR16"/>
<evidence type="ECO:0000256" key="3">
    <source>
        <dbReference type="ARBA" id="ARBA00022553"/>
    </source>
</evidence>
<dbReference type="STRING" id="693986.MOC_2601"/>
<evidence type="ECO:0000256" key="7">
    <source>
        <dbReference type="ARBA" id="ARBA00022840"/>
    </source>
</evidence>
<dbReference type="Pfam" id="PF00512">
    <property type="entry name" value="HisKA"/>
    <property type="match status" value="1"/>
</dbReference>
<evidence type="ECO:0000256" key="6">
    <source>
        <dbReference type="ARBA" id="ARBA00022777"/>
    </source>
</evidence>
<evidence type="ECO:0000256" key="9">
    <source>
        <dbReference type="PROSITE-ProRule" id="PRU00169"/>
    </source>
</evidence>
<keyword evidence="4" id="KW-0808">Transferase</keyword>
<dbReference type="PANTHER" id="PTHR43065">
    <property type="entry name" value="SENSOR HISTIDINE KINASE"/>
    <property type="match status" value="1"/>
</dbReference>
<dbReference type="eggNOG" id="COG4191">
    <property type="taxonomic scope" value="Bacteria"/>
</dbReference>
<dbReference type="SUPFAM" id="SSF55874">
    <property type="entry name" value="ATPase domain of HSP90 chaperone/DNA topoisomerase II/histidine kinase"/>
    <property type="match status" value="1"/>
</dbReference>
<feature type="domain" description="Histidine kinase" evidence="10">
    <location>
        <begin position="272"/>
        <end position="490"/>
    </location>
</feature>
<dbReference type="GO" id="GO:0000155">
    <property type="term" value="F:phosphorelay sensor kinase activity"/>
    <property type="evidence" value="ECO:0007669"/>
    <property type="project" value="InterPro"/>
</dbReference>
<comment type="catalytic activity">
    <reaction evidence="1">
        <text>ATP + protein L-histidine = ADP + protein N-phospho-L-histidine.</text>
        <dbReference type="EC" id="2.7.13.3"/>
    </reaction>
</comment>
<evidence type="ECO:0000256" key="2">
    <source>
        <dbReference type="ARBA" id="ARBA00012438"/>
    </source>
</evidence>
<dbReference type="SUPFAM" id="SSF47384">
    <property type="entry name" value="Homodimeric domain of signal transducing histidine kinase"/>
    <property type="match status" value="1"/>
</dbReference>
<dbReference type="Pfam" id="PF00072">
    <property type="entry name" value="Response_reg"/>
    <property type="match status" value="2"/>
</dbReference>
<accession>A0A089NR16</accession>
<feature type="domain" description="PAS" evidence="12">
    <location>
        <begin position="136"/>
        <end position="190"/>
    </location>
</feature>
<dbReference type="CDD" id="cd17569">
    <property type="entry name" value="REC_HupR-like"/>
    <property type="match status" value="1"/>
</dbReference>
<dbReference type="InterPro" id="IPR036890">
    <property type="entry name" value="HATPase_C_sf"/>
</dbReference>
<dbReference type="EC" id="2.7.13.3" evidence="2"/>
<name>A0A089NR16_9HYPH</name>
<dbReference type="RefSeq" id="WP_043355050.1">
    <property type="nucleotide sequence ID" value="NZ_CP003811.1"/>
</dbReference>
<dbReference type="HOGENOM" id="CLU_000445_114_51_5"/>
<evidence type="ECO:0000259" key="13">
    <source>
        <dbReference type="PROSITE" id="PS50113"/>
    </source>
</evidence>
<feature type="modified residue" description="4-aspartylphosphate" evidence="9">
    <location>
        <position position="560"/>
    </location>
</feature>
<dbReference type="CDD" id="cd00156">
    <property type="entry name" value="REC"/>
    <property type="match status" value="1"/>
</dbReference>
<evidence type="ECO:0000313" key="14">
    <source>
        <dbReference type="EMBL" id="AIQ90356.1"/>
    </source>
</evidence>
<dbReference type="PROSITE" id="PS50110">
    <property type="entry name" value="RESPONSE_REGULATORY"/>
    <property type="match status" value="2"/>
</dbReference>
<sequence length="628" mass="66244">MSDGTAGVGTILAVDDEPDILIALEDLFEESYRVLTTSRPAEALEILRAEPDIAVVLSDQRMPGLTGDALLAEARTFHDAQAILLTGYADITAVIAALNRGGIVGYVTKPWDAGLLRSTVRQAFERHSLGRDLATERALLRGLLDHAQDAISFKDAQGRFVRLNARKAALLGHDIAACLGRREGELLGPKAAPVTAADEAAIRSGAVAESLISDGPTGAEQWSHVTRVPIRDAGGSISHLAMIERDVTEQRTLEARLRQSDKMQALGTLAGGIAHDFNNLLTAILGSLELAAPKVADQPRVQRLIENARGAAERGASLTKRLLSFSRAHDLQARAVDVNTLITGMSDLFGRSLGGLVTVRTDLEEGLAAVQVDPDQLELAVLNLCINARDAMPDGGAITVATRQLSIGGDPEIADGTYLGISVTDEGTGIPEEILRRVCEPFFTTKAVGQGTGLGLAMVFGLAQQSKGRLVIDSVVGRGTRVELALPFADQAPEQAAEASGAAPVAGRRARVLIVDDDPQVRHVTASFLTGFGHSTTEAGDGEAALRLLQGDRYDIVVADLAMPGMSGIELAAEIRDRDPHMPVLILTGHADAMQIPEDLPVLAKPFRSADLAARVATLLEGAVGTSV</sequence>
<keyword evidence="5" id="KW-0547">Nucleotide-binding</keyword>
<dbReference type="NCBIfam" id="TIGR00229">
    <property type="entry name" value="sensory_box"/>
    <property type="match status" value="1"/>
</dbReference>
<evidence type="ECO:0000313" key="15">
    <source>
        <dbReference type="Proteomes" id="UP000029492"/>
    </source>
</evidence>
<dbReference type="SMART" id="SM00448">
    <property type="entry name" value="REC"/>
    <property type="match status" value="2"/>
</dbReference>
<dbReference type="InterPro" id="IPR003661">
    <property type="entry name" value="HisK_dim/P_dom"/>
</dbReference>
<dbReference type="InterPro" id="IPR000014">
    <property type="entry name" value="PAS"/>
</dbReference>
<evidence type="ECO:0000259" key="12">
    <source>
        <dbReference type="PROSITE" id="PS50112"/>
    </source>
</evidence>
<feature type="modified residue" description="4-aspartylphosphate" evidence="9">
    <location>
        <position position="59"/>
    </location>
</feature>
<keyword evidence="6 14" id="KW-0418">Kinase</keyword>
<dbReference type="InterPro" id="IPR011006">
    <property type="entry name" value="CheY-like_superfamily"/>
</dbReference>
<evidence type="ECO:0000256" key="8">
    <source>
        <dbReference type="ARBA" id="ARBA00023012"/>
    </source>
</evidence>
<dbReference type="SMART" id="SM00387">
    <property type="entry name" value="HATPase_c"/>
    <property type="match status" value="1"/>
</dbReference>
<dbReference type="Gene3D" id="3.30.450.20">
    <property type="entry name" value="PAS domain"/>
    <property type="match status" value="1"/>
</dbReference>
<protein>
    <recommendedName>
        <fullName evidence="2">histidine kinase</fullName>
        <ecNumber evidence="2">2.7.13.3</ecNumber>
    </recommendedName>
</protein>
<dbReference type="Proteomes" id="UP000029492">
    <property type="component" value="Chromosome"/>
</dbReference>
<dbReference type="Pfam" id="PF02518">
    <property type="entry name" value="HATPase_c"/>
    <property type="match status" value="1"/>
</dbReference>
<keyword evidence="7" id="KW-0067">ATP-binding</keyword>
<dbReference type="EMBL" id="CP003811">
    <property type="protein sequence ID" value="AIQ90356.1"/>
    <property type="molecule type" value="Genomic_DNA"/>
</dbReference>
<evidence type="ECO:0000256" key="4">
    <source>
        <dbReference type="ARBA" id="ARBA00022679"/>
    </source>
</evidence>
<dbReference type="GO" id="GO:0005524">
    <property type="term" value="F:ATP binding"/>
    <property type="evidence" value="ECO:0007669"/>
    <property type="project" value="UniProtKB-KW"/>
</dbReference>
<dbReference type="Gene3D" id="3.40.50.2300">
    <property type="match status" value="2"/>
</dbReference>
<evidence type="ECO:0000256" key="5">
    <source>
        <dbReference type="ARBA" id="ARBA00022741"/>
    </source>
</evidence>
<dbReference type="InterPro" id="IPR001789">
    <property type="entry name" value="Sig_transdc_resp-reg_receiver"/>
</dbReference>
<dbReference type="PANTHER" id="PTHR43065:SF46">
    <property type="entry name" value="C4-DICARBOXYLATE TRANSPORT SENSOR PROTEIN DCTB"/>
    <property type="match status" value="1"/>
</dbReference>
<dbReference type="PRINTS" id="PR00344">
    <property type="entry name" value="BCTRLSENSOR"/>
</dbReference>
<dbReference type="InterPro" id="IPR035965">
    <property type="entry name" value="PAS-like_dom_sf"/>
</dbReference>
<evidence type="ECO:0000259" key="10">
    <source>
        <dbReference type="PROSITE" id="PS50109"/>
    </source>
</evidence>
<dbReference type="Gene3D" id="3.30.565.10">
    <property type="entry name" value="Histidine kinase-like ATPase, C-terminal domain"/>
    <property type="match status" value="1"/>
</dbReference>
<dbReference type="Pfam" id="PF08448">
    <property type="entry name" value="PAS_4"/>
    <property type="match status" value="1"/>
</dbReference>
<evidence type="ECO:0000256" key="1">
    <source>
        <dbReference type="ARBA" id="ARBA00000085"/>
    </source>
</evidence>
<keyword evidence="8" id="KW-0902">Two-component regulatory system</keyword>
<evidence type="ECO:0000259" key="11">
    <source>
        <dbReference type="PROSITE" id="PS50110"/>
    </source>
</evidence>
<dbReference type="InterPro" id="IPR003594">
    <property type="entry name" value="HATPase_dom"/>
</dbReference>
<keyword evidence="3 9" id="KW-0597">Phosphoprotein</keyword>
<dbReference type="InterPro" id="IPR004358">
    <property type="entry name" value="Sig_transdc_His_kin-like_C"/>
</dbReference>
<reference evidence="14 15" key="1">
    <citation type="journal article" date="2014" name="PLoS ONE">
        <title>Genome Information of Methylobacterium oryzae, a Plant-Probiotic Methylotroph in the Phyllosphere.</title>
        <authorList>
            <person name="Kwak M.J."/>
            <person name="Jeong H."/>
            <person name="Madhaiyan M."/>
            <person name="Lee Y."/>
            <person name="Sa T.M."/>
            <person name="Oh T.K."/>
            <person name="Kim J.F."/>
        </authorList>
    </citation>
    <scope>NUCLEOTIDE SEQUENCE [LARGE SCALE GENOMIC DNA]</scope>
    <source>
        <strain evidence="14 15">CBMB20</strain>
    </source>
</reference>
<feature type="domain" description="PAC" evidence="13">
    <location>
        <begin position="206"/>
        <end position="259"/>
    </location>
</feature>
<dbReference type="Gene3D" id="1.10.287.130">
    <property type="match status" value="1"/>
</dbReference>
<dbReference type="eggNOG" id="COG3437">
    <property type="taxonomic scope" value="Bacteria"/>
</dbReference>
<dbReference type="SMART" id="SM00388">
    <property type="entry name" value="HisKA"/>
    <property type="match status" value="1"/>
</dbReference>
<dbReference type="PROSITE" id="PS50113">
    <property type="entry name" value="PAC"/>
    <property type="match status" value="1"/>
</dbReference>